<dbReference type="OMA" id="ERWMIEW"/>
<name>A0A139WJE7_TRICA</name>
<evidence type="ECO:0000256" key="8">
    <source>
        <dbReference type="ARBA" id="ARBA00023136"/>
    </source>
</evidence>
<organism evidence="12 13">
    <name type="scientific">Tribolium castaneum</name>
    <name type="common">Red flour beetle</name>
    <dbReference type="NCBI Taxonomy" id="7070"/>
    <lineage>
        <taxon>Eukaryota</taxon>
        <taxon>Metazoa</taxon>
        <taxon>Ecdysozoa</taxon>
        <taxon>Arthropoda</taxon>
        <taxon>Hexapoda</taxon>
        <taxon>Insecta</taxon>
        <taxon>Pterygota</taxon>
        <taxon>Neoptera</taxon>
        <taxon>Endopterygota</taxon>
        <taxon>Coleoptera</taxon>
        <taxon>Polyphaga</taxon>
        <taxon>Cucujiformia</taxon>
        <taxon>Tenebrionidae</taxon>
        <taxon>Tenebrionidae incertae sedis</taxon>
        <taxon>Tribolium</taxon>
    </lineage>
</organism>
<comment type="similarity">
    <text evidence="2">Belongs to the CD36 family.</text>
</comment>
<comment type="subcellular location">
    <subcellularLocation>
        <location evidence="1">Cell membrane</location>
        <topology evidence="1">Multi-pass membrane protein</topology>
    </subcellularLocation>
</comment>
<dbReference type="GO" id="GO:0005886">
    <property type="term" value="C:plasma membrane"/>
    <property type="evidence" value="ECO:0007669"/>
    <property type="project" value="UniProtKB-SubCell"/>
</dbReference>
<evidence type="ECO:0000313" key="12">
    <source>
        <dbReference type="EMBL" id="KYB28032.1"/>
    </source>
</evidence>
<dbReference type="Proteomes" id="UP000007266">
    <property type="component" value="Linkage group 4"/>
</dbReference>
<keyword evidence="11" id="KW-0325">Glycoprotein</keyword>
<evidence type="ECO:0000256" key="5">
    <source>
        <dbReference type="ARBA" id="ARBA00022692"/>
    </source>
</evidence>
<dbReference type="GO" id="GO:0016020">
    <property type="term" value="C:membrane"/>
    <property type="evidence" value="ECO:0000318"/>
    <property type="project" value="GO_Central"/>
</dbReference>
<evidence type="ECO:0000256" key="11">
    <source>
        <dbReference type="ARBA" id="ARBA00023180"/>
    </source>
</evidence>
<dbReference type="EMBL" id="KQ971338">
    <property type="protein sequence ID" value="KYB28032.1"/>
    <property type="molecule type" value="Genomic_DNA"/>
</dbReference>
<reference evidence="12 13" key="2">
    <citation type="journal article" date="2010" name="Nucleic Acids Res.">
        <title>BeetleBase in 2010: revisions to provide comprehensive genomic information for Tribolium castaneum.</title>
        <authorList>
            <person name="Kim H.S."/>
            <person name="Murphy T."/>
            <person name="Xia J."/>
            <person name="Caragea D."/>
            <person name="Park Y."/>
            <person name="Beeman R.W."/>
            <person name="Lorenzen M.D."/>
            <person name="Butcher S."/>
            <person name="Manak J.R."/>
            <person name="Brown S.J."/>
        </authorList>
    </citation>
    <scope>GENOME REANNOTATION</scope>
    <source>
        <strain evidence="12 13">Georgia GA2</strain>
    </source>
</reference>
<keyword evidence="7" id="KW-1133">Transmembrane helix</keyword>
<keyword evidence="3" id="KW-1003">Cell membrane</keyword>
<keyword evidence="6" id="KW-0552">Olfaction</keyword>
<keyword evidence="9" id="KW-1015">Disulfide bond</keyword>
<keyword evidence="8" id="KW-0472">Membrane</keyword>
<proteinExistence type="inferred from homology"/>
<dbReference type="PANTHER" id="PTHR11923:SF69">
    <property type="entry name" value="SENSORY NEURON MEMBRANE PROTEIN 1"/>
    <property type="match status" value="1"/>
</dbReference>
<gene>
    <name evidence="12" type="primary">AUGUSTUS-3.0.2_32844</name>
    <name evidence="12" type="ORF">TcasGA2_TC032844</name>
</gene>
<reference evidence="12 13" key="1">
    <citation type="journal article" date="2008" name="Nature">
        <title>The genome of the model beetle and pest Tribolium castaneum.</title>
        <authorList>
            <consortium name="Tribolium Genome Sequencing Consortium"/>
            <person name="Richards S."/>
            <person name="Gibbs R.A."/>
            <person name="Weinstock G.M."/>
            <person name="Brown S.J."/>
            <person name="Denell R."/>
            <person name="Beeman R.W."/>
            <person name="Gibbs R."/>
            <person name="Beeman R.W."/>
            <person name="Brown S.J."/>
            <person name="Bucher G."/>
            <person name="Friedrich M."/>
            <person name="Grimmelikhuijzen C.J."/>
            <person name="Klingler M."/>
            <person name="Lorenzen M."/>
            <person name="Richards S."/>
            <person name="Roth S."/>
            <person name="Schroder R."/>
            <person name="Tautz D."/>
            <person name="Zdobnov E.M."/>
            <person name="Muzny D."/>
            <person name="Gibbs R.A."/>
            <person name="Weinstock G.M."/>
            <person name="Attaway T."/>
            <person name="Bell S."/>
            <person name="Buhay C.J."/>
            <person name="Chandrabose M.N."/>
            <person name="Chavez D."/>
            <person name="Clerk-Blankenburg K.P."/>
            <person name="Cree A."/>
            <person name="Dao M."/>
            <person name="Davis C."/>
            <person name="Chacko J."/>
            <person name="Dinh H."/>
            <person name="Dugan-Rocha S."/>
            <person name="Fowler G."/>
            <person name="Garner T.T."/>
            <person name="Garnes J."/>
            <person name="Gnirke A."/>
            <person name="Hawes A."/>
            <person name="Hernandez J."/>
            <person name="Hines S."/>
            <person name="Holder M."/>
            <person name="Hume J."/>
            <person name="Jhangiani S.N."/>
            <person name="Joshi V."/>
            <person name="Khan Z.M."/>
            <person name="Jackson L."/>
            <person name="Kovar C."/>
            <person name="Kowis A."/>
            <person name="Lee S."/>
            <person name="Lewis L.R."/>
            <person name="Margolis J."/>
            <person name="Morgan M."/>
            <person name="Nazareth L.V."/>
            <person name="Nguyen N."/>
            <person name="Okwuonu G."/>
            <person name="Parker D."/>
            <person name="Richards S."/>
            <person name="Ruiz S.J."/>
            <person name="Santibanez J."/>
            <person name="Savard J."/>
            <person name="Scherer S.E."/>
            <person name="Schneider B."/>
            <person name="Sodergren E."/>
            <person name="Tautz D."/>
            <person name="Vattahil S."/>
            <person name="Villasana D."/>
            <person name="White C.S."/>
            <person name="Wright R."/>
            <person name="Park Y."/>
            <person name="Beeman R.W."/>
            <person name="Lord J."/>
            <person name="Oppert B."/>
            <person name="Lorenzen M."/>
            <person name="Brown S."/>
            <person name="Wang L."/>
            <person name="Savard J."/>
            <person name="Tautz D."/>
            <person name="Richards S."/>
            <person name="Weinstock G."/>
            <person name="Gibbs R.A."/>
            <person name="Liu Y."/>
            <person name="Worley K."/>
            <person name="Weinstock G."/>
            <person name="Elsik C.G."/>
            <person name="Reese J.T."/>
            <person name="Elhaik E."/>
            <person name="Landan G."/>
            <person name="Graur D."/>
            <person name="Arensburger P."/>
            <person name="Atkinson P."/>
            <person name="Beeman R.W."/>
            <person name="Beidler J."/>
            <person name="Brown S.J."/>
            <person name="Demuth J.P."/>
            <person name="Drury D.W."/>
            <person name="Du Y.Z."/>
            <person name="Fujiwara H."/>
            <person name="Lorenzen M."/>
            <person name="Maselli V."/>
            <person name="Osanai M."/>
            <person name="Park Y."/>
            <person name="Robertson H.M."/>
            <person name="Tu Z."/>
            <person name="Wang J.J."/>
            <person name="Wang S."/>
            <person name="Richards S."/>
            <person name="Song H."/>
            <person name="Zhang L."/>
            <person name="Sodergren E."/>
            <person name="Werner D."/>
            <person name="Stanke M."/>
            <person name="Morgenstern B."/>
            <person name="Solovyev V."/>
            <person name="Kosarev P."/>
            <person name="Brown G."/>
            <person name="Chen H.C."/>
            <person name="Ermolaeva O."/>
            <person name="Hlavina W."/>
            <person name="Kapustin Y."/>
            <person name="Kiryutin B."/>
            <person name="Kitts P."/>
            <person name="Maglott D."/>
            <person name="Pruitt K."/>
            <person name="Sapojnikov V."/>
            <person name="Souvorov A."/>
            <person name="Mackey A.J."/>
            <person name="Waterhouse R.M."/>
            <person name="Wyder S."/>
            <person name="Zdobnov E.M."/>
            <person name="Zdobnov E.M."/>
            <person name="Wyder S."/>
            <person name="Kriventseva E.V."/>
            <person name="Kadowaki T."/>
            <person name="Bork P."/>
            <person name="Aranda M."/>
            <person name="Bao R."/>
            <person name="Beermann A."/>
            <person name="Berns N."/>
            <person name="Bolognesi R."/>
            <person name="Bonneton F."/>
            <person name="Bopp D."/>
            <person name="Brown S.J."/>
            <person name="Bucher G."/>
            <person name="Butts T."/>
            <person name="Chaumot A."/>
            <person name="Denell R.E."/>
            <person name="Ferrier D.E."/>
            <person name="Friedrich M."/>
            <person name="Gordon C.M."/>
            <person name="Jindra M."/>
            <person name="Klingler M."/>
            <person name="Lan Q."/>
            <person name="Lattorff H.M."/>
            <person name="Laudet V."/>
            <person name="von Levetsow C."/>
            <person name="Liu Z."/>
            <person name="Lutz R."/>
            <person name="Lynch J.A."/>
            <person name="da Fonseca R.N."/>
            <person name="Posnien N."/>
            <person name="Reuter R."/>
            <person name="Roth S."/>
            <person name="Savard J."/>
            <person name="Schinko J.B."/>
            <person name="Schmitt C."/>
            <person name="Schoppmeier M."/>
            <person name="Schroder R."/>
            <person name="Shippy T.D."/>
            <person name="Simonnet F."/>
            <person name="Marques-Souza H."/>
            <person name="Tautz D."/>
            <person name="Tomoyasu Y."/>
            <person name="Trauner J."/>
            <person name="Van der Zee M."/>
            <person name="Vervoort M."/>
            <person name="Wittkopp N."/>
            <person name="Wimmer E.A."/>
            <person name="Yang X."/>
            <person name="Jones A.K."/>
            <person name="Sattelle D.B."/>
            <person name="Ebert P.R."/>
            <person name="Nelson D."/>
            <person name="Scott J.G."/>
            <person name="Beeman R.W."/>
            <person name="Muthukrishnan S."/>
            <person name="Kramer K.J."/>
            <person name="Arakane Y."/>
            <person name="Beeman R.W."/>
            <person name="Zhu Q."/>
            <person name="Hogenkamp D."/>
            <person name="Dixit R."/>
            <person name="Oppert B."/>
            <person name="Jiang H."/>
            <person name="Zou Z."/>
            <person name="Marshall J."/>
            <person name="Elpidina E."/>
            <person name="Vinokurov K."/>
            <person name="Oppert C."/>
            <person name="Zou Z."/>
            <person name="Evans J."/>
            <person name="Lu Z."/>
            <person name="Zhao P."/>
            <person name="Sumathipala N."/>
            <person name="Altincicek B."/>
            <person name="Vilcinskas A."/>
            <person name="Williams M."/>
            <person name="Hultmark D."/>
            <person name="Hetru C."/>
            <person name="Jiang H."/>
            <person name="Grimmelikhuijzen C.J."/>
            <person name="Hauser F."/>
            <person name="Cazzamali G."/>
            <person name="Williamson M."/>
            <person name="Park Y."/>
            <person name="Li B."/>
            <person name="Tanaka Y."/>
            <person name="Predel R."/>
            <person name="Neupert S."/>
            <person name="Schachtner J."/>
            <person name="Verleyen P."/>
            <person name="Raible F."/>
            <person name="Bork P."/>
            <person name="Friedrich M."/>
            <person name="Walden K.K."/>
            <person name="Robertson H.M."/>
            <person name="Angeli S."/>
            <person name="Foret S."/>
            <person name="Bucher G."/>
            <person name="Schuetz S."/>
            <person name="Maleszka R."/>
            <person name="Wimmer E.A."/>
            <person name="Beeman R.W."/>
            <person name="Lorenzen M."/>
            <person name="Tomoyasu Y."/>
            <person name="Miller S.C."/>
            <person name="Grossmann D."/>
            <person name="Bucher G."/>
        </authorList>
    </citation>
    <scope>NUCLEOTIDE SEQUENCE [LARGE SCALE GENOMIC DNA]</scope>
    <source>
        <strain evidence="12 13">Georgia GA2</strain>
    </source>
</reference>
<keyword evidence="4" id="KW-0716">Sensory transduction</keyword>
<dbReference type="InParanoid" id="A0A139WJE7"/>
<accession>A0A139WJE7</accession>
<evidence type="ECO:0000256" key="4">
    <source>
        <dbReference type="ARBA" id="ARBA00022606"/>
    </source>
</evidence>
<dbReference type="GO" id="GO:0007608">
    <property type="term" value="P:sensory perception of smell"/>
    <property type="evidence" value="ECO:0007669"/>
    <property type="project" value="UniProtKB-KW"/>
</dbReference>
<keyword evidence="13" id="KW-1185">Reference proteome</keyword>
<evidence type="ECO:0000256" key="3">
    <source>
        <dbReference type="ARBA" id="ARBA00022475"/>
    </source>
</evidence>
<evidence type="ECO:0000256" key="9">
    <source>
        <dbReference type="ARBA" id="ARBA00023157"/>
    </source>
</evidence>
<evidence type="ECO:0000256" key="1">
    <source>
        <dbReference type="ARBA" id="ARBA00004651"/>
    </source>
</evidence>
<sequence>MLSYKKITIISACCFVVTIIFGFVAYEPIFEYAIRDQISLHRRNFVRQFYLKYPIPLDFRVNFFNVSNPDEVENGGVPVLSEVGPYCYDLYKERIDVEDNEAEDSLTYTPYDIYLFNQERSGNLSQDDYVTIIHPLVVFLNDALGFLFPEKSIFLTAKVRDILFDGMLINCTSRDFTAMAVCTQIRTKIPGIQFESKDYLKYALLGQQNGTLPTRITVLRGIKESENLGKLVAVDNVTKSDFWSNEECNEYKGTDGWIFPPFSGRLKTIWMHATTLCQNIHADFVGPATSNGFAVNKYYSDFQNICTNCSLQEPCLPEGLIDVTKCLTAPIYISLPHFLRSDESLIRGVKGLNPDTESHITRILLEGTLSLPMEAQIRLQFNFPVQPVKKITIMQNVSEVIHPVLWVEMGVVLNGWFLRMIKTFFYFLTALEVMKYISLVASLLGTAYGGYHLYKNKKLYSFKENIQTALRRRNIMKKVYLKIPMPLDFRVYFFNITNPSEVQNGELPVVKEVGPYCYDAFKEKIDVLENEGEDSLTYTPYETYFFNQDKSGRLTADDYVTVLHPLIVGIVNTVSRDSPPLLPIVDRAIKSIFKDPQNIYITTKVRDFLFDGMTINCKVQDFSATAVCTQLKAQIPGLIEIEKNVYKFSILGPRNGTLPNRYKVFRGMKKWHELGRLVEVNHEKESTVWSTKKCNRFRGTDGWIFPPFIDKEVGFWTYSSDLCRNMHLVFVEETSFHGVPAEKYYADLGDMSSNPDEKCYCPKTCLPKGMMDLTRCMGVPIYATLPHFLRVDKEVRRTVRGLKPITDEHIVRVIIQPLLGTPLEAQKRMQFNLPIQPVKKISLMKTLPQALHPIFWIEEAIVLEGPLFKMIKVVFVALKVFDVVKYCLLAVCLAFVAFGSYLCYKERKQKKQAVTPVSKTASTEHLLKSEQNAFEENKKIEDYIKNDEKIGKF</sequence>
<protein>
    <submittedName>
        <fullName evidence="12">Sensory neuron membrane protein 1-like Protein</fullName>
    </submittedName>
</protein>
<dbReference type="InterPro" id="IPR002159">
    <property type="entry name" value="CD36_fam"/>
</dbReference>
<evidence type="ECO:0000256" key="6">
    <source>
        <dbReference type="ARBA" id="ARBA00022725"/>
    </source>
</evidence>
<dbReference type="PRINTS" id="PR01609">
    <property type="entry name" value="CD36FAMILY"/>
</dbReference>
<keyword evidence="10" id="KW-0675">Receptor</keyword>
<dbReference type="AlphaFoldDB" id="A0A139WJE7"/>
<dbReference type="FunCoup" id="A0A139WJE7">
    <property type="interactions" value="4"/>
</dbReference>
<evidence type="ECO:0000256" key="2">
    <source>
        <dbReference type="ARBA" id="ARBA00010532"/>
    </source>
</evidence>
<dbReference type="PANTHER" id="PTHR11923">
    <property type="entry name" value="SCAVENGER RECEPTOR CLASS B TYPE-1 SR-B1"/>
    <property type="match status" value="1"/>
</dbReference>
<dbReference type="GO" id="GO:0005044">
    <property type="term" value="F:scavenger receptor activity"/>
    <property type="evidence" value="ECO:0000318"/>
    <property type="project" value="GO_Central"/>
</dbReference>
<dbReference type="eggNOG" id="KOG3776">
    <property type="taxonomic scope" value="Eukaryota"/>
</dbReference>
<evidence type="ECO:0000256" key="7">
    <source>
        <dbReference type="ARBA" id="ARBA00022989"/>
    </source>
</evidence>
<evidence type="ECO:0000313" key="13">
    <source>
        <dbReference type="Proteomes" id="UP000007266"/>
    </source>
</evidence>
<dbReference type="Pfam" id="PF01130">
    <property type="entry name" value="CD36"/>
    <property type="match status" value="2"/>
</dbReference>
<evidence type="ECO:0000256" key="10">
    <source>
        <dbReference type="ARBA" id="ARBA00023170"/>
    </source>
</evidence>
<keyword evidence="5" id="KW-0812">Transmembrane</keyword>